<reference evidence="2" key="1">
    <citation type="submission" date="2018-03" db="EMBL/GenBank/DDBJ databases">
        <authorList>
            <person name="Blom J."/>
        </authorList>
    </citation>
    <scope>NUCLEOTIDE SEQUENCE [LARGE SCALE GENOMIC DNA]</scope>
    <source>
        <strain evidence="2">KPC-SM-21</strain>
    </source>
</reference>
<gene>
    <name evidence="1" type="ORF">KPC_0625</name>
</gene>
<dbReference type="Proteomes" id="UP000245974">
    <property type="component" value="Unassembled WGS sequence"/>
</dbReference>
<name>A0A2U3MVI3_9GAMM</name>
<sequence length="103" mass="11885">MKQHQYHVTVQHIADAKGQASIYTEDLQFNVGNHDDIFKIVERLQNAKLFDAETTKAFAVGLKLFSEVMLENREHVLFQEFAPAFGQFMKNLKQNVKKESDAK</sequence>
<dbReference type="InterPro" id="IPR038194">
    <property type="entry name" value="DUF3861_sf"/>
</dbReference>
<evidence type="ECO:0008006" key="3">
    <source>
        <dbReference type="Google" id="ProtNLM"/>
    </source>
</evidence>
<dbReference type="AlphaFoldDB" id="A0A2U3MVI3"/>
<protein>
    <recommendedName>
        <fullName evidence="3">DUF3861 family protein</fullName>
    </recommendedName>
</protein>
<dbReference type="RefSeq" id="WP_121972978.1">
    <property type="nucleotide sequence ID" value="NZ_OOGT01000017.1"/>
</dbReference>
<dbReference type="InParanoid" id="A0A2U3MVI3"/>
<dbReference type="Gene3D" id="3.10.20.850">
    <property type="entry name" value="Protein of unknown function DUF3861"/>
    <property type="match status" value="1"/>
</dbReference>
<evidence type="ECO:0000313" key="2">
    <source>
        <dbReference type="Proteomes" id="UP000245974"/>
    </source>
</evidence>
<evidence type="ECO:0000313" key="1">
    <source>
        <dbReference type="EMBL" id="SPL69447.1"/>
    </source>
</evidence>
<dbReference type="Pfam" id="PF12977">
    <property type="entry name" value="DUF3861"/>
    <property type="match status" value="1"/>
</dbReference>
<dbReference type="EMBL" id="OOGT01000017">
    <property type="protein sequence ID" value="SPL69447.1"/>
    <property type="molecule type" value="Genomic_DNA"/>
</dbReference>
<proteinExistence type="predicted"/>
<accession>A0A2U3MVI3</accession>
<dbReference type="InterPro" id="IPR024476">
    <property type="entry name" value="DUF3861"/>
</dbReference>
<keyword evidence="2" id="KW-1185">Reference proteome</keyword>
<dbReference type="OrthoDB" id="119700at2"/>
<organism evidence="1 2">
    <name type="scientific">Acinetobacter stercoris</name>
    <dbReference type="NCBI Taxonomy" id="2126983"/>
    <lineage>
        <taxon>Bacteria</taxon>
        <taxon>Pseudomonadati</taxon>
        <taxon>Pseudomonadota</taxon>
        <taxon>Gammaproteobacteria</taxon>
        <taxon>Moraxellales</taxon>
        <taxon>Moraxellaceae</taxon>
        <taxon>Acinetobacter</taxon>
    </lineage>
</organism>